<dbReference type="Proteomes" id="UP000470213">
    <property type="component" value="Unassembled WGS sequence"/>
</dbReference>
<sequence>MKKHVTAVVVTYAMIDSALNNIAKLAFAMPNATIILVDNSPEKYKQLSVYKNAVTRLPVQCTYIENRKNSRFIAYNLALQSIRGGRVVFRTDDDEFDEAITASIAKQEWNGFATTPHKFNGTLQQAKDHRRPIESCIFDYAFLQRLLPFKNEASADWQLLKHAYEAQRPKEYDDVILYKHGHGREIPA</sequence>
<evidence type="ECO:0000313" key="2">
    <source>
        <dbReference type="Proteomes" id="UP000470213"/>
    </source>
</evidence>
<gene>
    <name evidence="1" type="ORF">GTH32_15430</name>
</gene>
<dbReference type="AlphaFoldDB" id="A0A7X5RMI5"/>
<reference evidence="1 2" key="1">
    <citation type="submission" date="2020-01" db="EMBL/GenBank/DDBJ databases">
        <authorList>
            <person name="Chen J."/>
            <person name="Zhu S."/>
            <person name="Yang J."/>
        </authorList>
    </citation>
    <scope>NUCLEOTIDE SEQUENCE [LARGE SCALE GENOMIC DNA]</scope>
    <source>
        <strain evidence="1 2">345S023</strain>
    </source>
</reference>
<dbReference type="InterPro" id="IPR029044">
    <property type="entry name" value="Nucleotide-diphossugar_trans"/>
</dbReference>
<organism evidence="1 2">
    <name type="scientific">Alteromonas profundi</name>
    <dbReference type="NCBI Taxonomy" id="2696062"/>
    <lineage>
        <taxon>Bacteria</taxon>
        <taxon>Pseudomonadati</taxon>
        <taxon>Pseudomonadota</taxon>
        <taxon>Gammaproteobacteria</taxon>
        <taxon>Alteromonadales</taxon>
        <taxon>Alteromonadaceae</taxon>
        <taxon>Alteromonas/Salinimonas group</taxon>
        <taxon>Alteromonas</taxon>
    </lineage>
</organism>
<keyword evidence="2" id="KW-1185">Reference proteome</keyword>
<proteinExistence type="predicted"/>
<evidence type="ECO:0000313" key="1">
    <source>
        <dbReference type="EMBL" id="NDV92565.1"/>
    </source>
</evidence>
<dbReference type="RefSeq" id="WP_163087390.1">
    <property type="nucleotide sequence ID" value="NZ_JAAAWN010000024.1"/>
</dbReference>
<protein>
    <recommendedName>
        <fullName evidence="3">Glycosyltransferase</fullName>
    </recommendedName>
</protein>
<accession>A0A7X5RMI5</accession>
<dbReference type="EMBL" id="JAAAWN010000024">
    <property type="protein sequence ID" value="NDV92565.1"/>
    <property type="molecule type" value="Genomic_DNA"/>
</dbReference>
<dbReference type="SUPFAM" id="SSF53448">
    <property type="entry name" value="Nucleotide-diphospho-sugar transferases"/>
    <property type="match status" value="1"/>
</dbReference>
<evidence type="ECO:0008006" key="3">
    <source>
        <dbReference type="Google" id="ProtNLM"/>
    </source>
</evidence>
<name>A0A7X5RMI5_9ALTE</name>
<comment type="caution">
    <text evidence="1">The sequence shown here is derived from an EMBL/GenBank/DDBJ whole genome shotgun (WGS) entry which is preliminary data.</text>
</comment>